<feature type="transmembrane region" description="Helical" evidence="6">
    <location>
        <begin position="51"/>
        <end position="78"/>
    </location>
</feature>
<dbReference type="CDD" id="cd16380">
    <property type="entry name" value="YitT_C"/>
    <property type="match status" value="1"/>
</dbReference>
<dbReference type="EMBL" id="CYZA01000014">
    <property type="protein sequence ID" value="CUO25722.1"/>
    <property type="molecule type" value="Genomic_DNA"/>
</dbReference>
<name>A0A174DJE1_9FIRM</name>
<evidence type="ECO:0000256" key="2">
    <source>
        <dbReference type="ARBA" id="ARBA00022475"/>
    </source>
</evidence>
<dbReference type="Gene3D" id="3.30.70.120">
    <property type="match status" value="1"/>
</dbReference>
<keyword evidence="2" id="KW-1003">Cell membrane</keyword>
<dbReference type="GO" id="GO:0005886">
    <property type="term" value="C:plasma membrane"/>
    <property type="evidence" value="ECO:0007669"/>
    <property type="project" value="UniProtKB-SubCell"/>
</dbReference>
<feature type="transmembrane region" description="Helical" evidence="6">
    <location>
        <begin position="155"/>
        <end position="173"/>
    </location>
</feature>
<protein>
    <submittedName>
        <fullName evidence="8">Uncharacterized BCR, YitT family COG1284</fullName>
    </submittedName>
</protein>
<evidence type="ECO:0000256" key="1">
    <source>
        <dbReference type="ARBA" id="ARBA00004651"/>
    </source>
</evidence>
<dbReference type="PIRSF" id="PIRSF006483">
    <property type="entry name" value="Membrane_protein_YitT"/>
    <property type="match status" value="1"/>
</dbReference>
<keyword evidence="3 6" id="KW-0812">Transmembrane</keyword>
<dbReference type="AlphaFoldDB" id="A0A174DJE1"/>
<organism evidence="8 9">
    <name type="scientific">Blautia obeum</name>
    <dbReference type="NCBI Taxonomy" id="40520"/>
    <lineage>
        <taxon>Bacteria</taxon>
        <taxon>Bacillati</taxon>
        <taxon>Bacillota</taxon>
        <taxon>Clostridia</taxon>
        <taxon>Lachnospirales</taxon>
        <taxon>Lachnospiraceae</taxon>
        <taxon>Blautia</taxon>
    </lineage>
</organism>
<dbReference type="Proteomes" id="UP000095447">
    <property type="component" value="Unassembled WGS sequence"/>
</dbReference>
<proteinExistence type="predicted"/>
<keyword evidence="4 6" id="KW-1133">Transmembrane helix</keyword>
<dbReference type="Pfam" id="PF10035">
    <property type="entry name" value="DUF2179"/>
    <property type="match status" value="1"/>
</dbReference>
<dbReference type="InterPro" id="IPR003740">
    <property type="entry name" value="YitT"/>
</dbReference>
<evidence type="ECO:0000259" key="7">
    <source>
        <dbReference type="Pfam" id="PF10035"/>
    </source>
</evidence>
<keyword evidence="5 6" id="KW-0472">Membrane</keyword>
<gene>
    <name evidence="8" type="ORF">ERS852395_02488</name>
</gene>
<comment type="subcellular location">
    <subcellularLocation>
        <location evidence="1">Cell membrane</location>
        <topology evidence="1">Multi-pass membrane protein</topology>
    </subcellularLocation>
</comment>
<accession>A0A174DJE1</accession>
<dbReference type="Pfam" id="PF02588">
    <property type="entry name" value="YitT_membrane"/>
    <property type="match status" value="1"/>
</dbReference>
<feature type="transmembrane region" description="Helical" evidence="6">
    <location>
        <begin position="12"/>
        <end position="31"/>
    </location>
</feature>
<dbReference type="PANTHER" id="PTHR33545">
    <property type="entry name" value="UPF0750 MEMBRANE PROTEIN YITT-RELATED"/>
    <property type="match status" value="1"/>
</dbReference>
<evidence type="ECO:0000256" key="5">
    <source>
        <dbReference type="ARBA" id="ARBA00023136"/>
    </source>
</evidence>
<evidence type="ECO:0000313" key="9">
    <source>
        <dbReference type="Proteomes" id="UP000095447"/>
    </source>
</evidence>
<feature type="transmembrane region" description="Helical" evidence="6">
    <location>
        <begin position="85"/>
        <end position="103"/>
    </location>
</feature>
<feature type="transmembrane region" description="Helical" evidence="6">
    <location>
        <begin position="115"/>
        <end position="134"/>
    </location>
</feature>
<dbReference type="PANTHER" id="PTHR33545:SF5">
    <property type="entry name" value="UPF0750 MEMBRANE PROTEIN YITT"/>
    <property type="match status" value="1"/>
</dbReference>
<dbReference type="InterPro" id="IPR051461">
    <property type="entry name" value="UPF0750_membrane"/>
</dbReference>
<dbReference type="RefSeq" id="WP_081017093.1">
    <property type="nucleotide sequence ID" value="NZ_CYZA01000014.1"/>
</dbReference>
<evidence type="ECO:0000256" key="4">
    <source>
        <dbReference type="ARBA" id="ARBA00022989"/>
    </source>
</evidence>
<evidence type="ECO:0000256" key="3">
    <source>
        <dbReference type="ARBA" id="ARBA00022692"/>
    </source>
</evidence>
<reference evidence="8 9" key="1">
    <citation type="submission" date="2015-09" db="EMBL/GenBank/DDBJ databases">
        <authorList>
            <consortium name="Pathogen Informatics"/>
        </authorList>
    </citation>
    <scope>NUCLEOTIDE SEQUENCE [LARGE SCALE GENOMIC DNA]</scope>
    <source>
        <strain evidence="8 9">2789STDY5608838</strain>
    </source>
</reference>
<evidence type="ECO:0000256" key="6">
    <source>
        <dbReference type="SAM" id="Phobius"/>
    </source>
</evidence>
<feature type="domain" description="DUF2179" evidence="7">
    <location>
        <begin position="226"/>
        <end position="279"/>
    </location>
</feature>
<evidence type="ECO:0000313" key="8">
    <source>
        <dbReference type="EMBL" id="CUO25722.1"/>
    </source>
</evidence>
<sequence length="287" mass="32241">MKELNLKHEAKRYGCAVLAATIMALNIKTFVRAGGLFPGGFTGLTLLLQNIFQTFMGIAVPYTLINVLLNSIPVFIGLKFIGKKFTISSVCVIVLSGLLTDIIPSQPITYDTLLISIFGGLINGFCISLCLIGNTSTGGTDFIAIYFSEKNGRDIWNYILCGNAVILTVAGLLFGWDRALYSIIFQFTSTQVIQMLHQRYKKHTLFIITKEPYQIYEEIFKLTNHTATRFEGTGCYTDEKTSMIYSVVSTEEAKYLVKKVHEIDPKAFVNIIKTDYINGRFYQKTDY</sequence>
<dbReference type="InterPro" id="IPR015867">
    <property type="entry name" value="N-reg_PII/ATP_PRibTrfase_C"/>
</dbReference>
<dbReference type="InterPro" id="IPR019264">
    <property type="entry name" value="DUF2179"/>
</dbReference>